<proteinExistence type="predicted"/>
<evidence type="ECO:0008006" key="3">
    <source>
        <dbReference type="Google" id="ProtNLM"/>
    </source>
</evidence>
<dbReference type="AlphaFoldDB" id="A2CB06"/>
<dbReference type="RefSeq" id="WP_011826549.1">
    <property type="nucleotide sequence ID" value="NC_008820.1"/>
</dbReference>
<dbReference type="InterPro" id="IPR021469">
    <property type="entry name" value="DUF3122"/>
</dbReference>
<dbReference type="EMBL" id="CP000554">
    <property type="protein sequence ID" value="ABM78666.1"/>
    <property type="molecule type" value="Genomic_DNA"/>
</dbReference>
<evidence type="ECO:0000313" key="1">
    <source>
        <dbReference type="EMBL" id="ABM78666.1"/>
    </source>
</evidence>
<accession>A2CB06</accession>
<sequence>MSDANLCGMSYRQRWFFAYAVKTFFEVMASAGSSASHRWPGLLMLKRALVCFFAAVVLLLLSPSLAQAQVLTNESDESSLFVRSFETLRDLEYHSWQVVAYRQGPPGEPVVLRIVGYPGKVRLNHPTALLVHAGRRDWALDDITMASPQLAKDGREAAAEFDLNPLLDDLTNNRPLRLQLAGVFTELPVPPYVVGEWRSLPQASQ</sequence>
<protein>
    <recommendedName>
        <fullName evidence="3">DUF3122 domain-containing protein</fullName>
    </recommendedName>
</protein>
<evidence type="ECO:0000313" key="2">
    <source>
        <dbReference type="Proteomes" id="UP000002274"/>
    </source>
</evidence>
<dbReference type="STRING" id="59922.P9303_19241"/>
<dbReference type="HOGENOM" id="CLU_110216_0_0_3"/>
<reference evidence="1 2" key="1">
    <citation type="journal article" date="2007" name="PLoS Genet.">
        <title>Patterns and implications of gene gain and loss in the evolution of Prochlorococcus.</title>
        <authorList>
            <person name="Kettler G.C."/>
            <person name="Martiny A.C."/>
            <person name="Huang K."/>
            <person name="Zucker J."/>
            <person name="Coleman M.L."/>
            <person name="Rodrigue S."/>
            <person name="Chen F."/>
            <person name="Lapidus A."/>
            <person name="Ferriera S."/>
            <person name="Johnson J."/>
            <person name="Steglich C."/>
            <person name="Church G.M."/>
            <person name="Richardson P."/>
            <person name="Chisholm S.W."/>
        </authorList>
    </citation>
    <scope>NUCLEOTIDE SEQUENCE [LARGE SCALE GENOMIC DNA]</scope>
    <source>
        <strain evidence="1 2">MIT 9303</strain>
    </source>
</reference>
<dbReference type="KEGG" id="pmf:P9303_19241"/>
<gene>
    <name evidence="1" type="ordered locus">P9303_19241</name>
</gene>
<dbReference type="Pfam" id="PF11320">
    <property type="entry name" value="DUF3122"/>
    <property type="match status" value="1"/>
</dbReference>
<organism evidence="1 2">
    <name type="scientific">Prochlorococcus marinus (strain MIT 9303)</name>
    <dbReference type="NCBI Taxonomy" id="59922"/>
    <lineage>
        <taxon>Bacteria</taxon>
        <taxon>Bacillati</taxon>
        <taxon>Cyanobacteriota</taxon>
        <taxon>Cyanophyceae</taxon>
        <taxon>Synechococcales</taxon>
        <taxon>Prochlorococcaceae</taxon>
        <taxon>Prochlorococcus</taxon>
    </lineage>
</organism>
<name>A2CB06_PROM3</name>
<dbReference type="Proteomes" id="UP000002274">
    <property type="component" value="Chromosome"/>
</dbReference>